<feature type="transmembrane region" description="Helical" evidence="2">
    <location>
        <begin position="132"/>
        <end position="151"/>
    </location>
</feature>
<feature type="region of interest" description="Disordered" evidence="1">
    <location>
        <begin position="205"/>
        <end position="231"/>
    </location>
</feature>
<dbReference type="PANTHER" id="PTHR23523:SF2">
    <property type="entry name" value="2-NITROIMIDAZOLE TRANSPORTER"/>
    <property type="match status" value="1"/>
</dbReference>
<dbReference type="SUPFAM" id="SSF103473">
    <property type="entry name" value="MFS general substrate transporter"/>
    <property type="match status" value="1"/>
</dbReference>
<evidence type="ECO:0000256" key="2">
    <source>
        <dbReference type="SAM" id="Phobius"/>
    </source>
</evidence>
<dbReference type="InterPro" id="IPR036259">
    <property type="entry name" value="MFS_trans_sf"/>
</dbReference>
<feature type="transmembrane region" description="Helical" evidence="2">
    <location>
        <begin position="366"/>
        <end position="389"/>
    </location>
</feature>
<feature type="transmembrane region" description="Helical" evidence="2">
    <location>
        <begin position="240"/>
        <end position="263"/>
    </location>
</feature>
<dbReference type="InterPro" id="IPR052524">
    <property type="entry name" value="MFS_Cyanate_Porter"/>
</dbReference>
<feature type="transmembrane region" description="Helical" evidence="2">
    <location>
        <begin position="157"/>
        <end position="174"/>
    </location>
</feature>
<organism evidence="3 4">
    <name type="scientific">Dactylosporangium cerinum</name>
    <dbReference type="NCBI Taxonomy" id="1434730"/>
    <lineage>
        <taxon>Bacteria</taxon>
        <taxon>Bacillati</taxon>
        <taxon>Actinomycetota</taxon>
        <taxon>Actinomycetes</taxon>
        <taxon>Micromonosporales</taxon>
        <taxon>Micromonosporaceae</taxon>
        <taxon>Dactylosporangium</taxon>
    </lineage>
</organism>
<evidence type="ECO:0000256" key="1">
    <source>
        <dbReference type="SAM" id="MobiDB-lite"/>
    </source>
</evidence>
<keyword evidence="2" id="KW-0472">Membrane</keyword>
<keyword evidence="4" id="KW-1185">Reference proteome</keyword>
<evidence type="ECO:0000313" key="4">
    <source>
        <dbReference type="Proteomes" id="UP001595912"/>
    </source>
</evidence>
<name>A0ABV9W644_9ACTN</name>
<dbReference type="PANTHER" id="PTHR23523">
    <property type="match status" value="1"/>
</dbReference>
<sequence>MNRRVGGILLLGAVGRAPLTAVGPLVAEIRASEHLSGAAAGLLTTLPLLAFAGFSPVAPLVARRIGLERALGLAVAVLATGIAVRSTPVPVALWLGTAAVGAAIAGFNVLLPSLVKRDHPTRVAQLSGGYSATQSVVAAVASGTAVPLAALTGGWRAGLACWVALVAVAAVAWLPRVIRPAPAAAPGPSSVAGATAADTDAARPVAGGGFASRTPAAAKTRSATIDAPAAGRRPPWRTALGWQLTAFMGLQSMAFYVLITWLPSLERDHGIPAQAAGWHLFAYLAAAVAANLVTPVALHRMPDQRLVGLVGVACIGFGTAGLQWLPWTAAWALVSIVVTGFGAGGILVVCLSLFSLRTRDHAQAAALSGMAQTGGYALAAVGPVLFGALRDGSGSWTLPIAVLCALTAVMAVFAVLSGRNRFVG</sequence>
<feature type="transmembrane region" description="Helical" evidence="2">
    <location>
        <begin position="70"/>
        <end position="86"/>
    </location>
</feature>
<dbReference type="Gene3D" id="1.20.1250.20">
    <property type="entry name" value="MFS general substrate transporter like domains"/>
    <property type="match status" value="2"/>
</dbReference>
<dbReference type="Pfam" id="PF07690">
    <property type="entry name" value="MFS_1"/>
    <property type="match status" value="1"/>
</dbReference>
<dbReference type="RefSeq" id="WP_380123692.1">
    <property type="nucleotide sequence ID" value="NZ_JBHSIU010000054.1"/>
</dbReference>
<feature type="transmembrane region" description="Helical" evidence="2">
    <location>
        <begin position="275"/>
        <end position="294"/>
    </location>
</feature>
<feature type="transmembrane region" description="Helical" evidence="2">
    <location>
        <begin position="395"/>
        <end position="416"/>
    </location>
</feature>
<feature type="transmembrane region" description="Helical" evidence="2">
    <location>
        <begin position="92"/>
        <end position="111"/>
    </location>
</feature>
<dbReference type="InterPro" id="IPR011701">
    <property type="entry name" value="MFS"/>
</dbReference>
<comment type="caution">
    <text evidence="3">The sequence shown here is derived from an EMBL/GenBank/DDBJ whole genome shotgun (WGS) entry which is preliminary data.</text>
</comment>
<accession>A0ABV9W644</accession>
<keyword evidence="2" id="KW-0812">Transmembrane</keyword>
<feature type="transmembrane region" description="Helical" evidence="2">
    <location>
        <begin position="306"/>
        <end position="325"/>
    </location>
</feature>
<evidence type="ECO:0000313" key="3">
    <source>
        <dbReference type="EMBL" id="MFC5004137.1"/>
    </source>
</evidence>
<keyword evidence="2" id="KW-1133">Transmembrane helix</keyword>
<feature type="transmembrane region" description="Helical" evidence="2">
    <location>
        <begin position="37"/>
        <end position="58"/>
    </location>
</feature>
<dbReference type="EMBL" id="JBHSIU010000054">
    <property type="protein sequence ID" value="MFC5004137.1"/>
    <property type="molecule type" value="Genomic_DNA"/>
</dbReference>
<proteinExistence type="predicted"/>
<gene>
    <name evidence="3" type="ORF">ACFPIJ_40720</name>
</gene>
<protein>
    <submittedName>
        <fullName evidence="3">MFS transporter</fullName>
    </submittedName>
</protein>
<dbReference type="Proteomes" id="UP001595912">
    <property type="component" value="Unassembled WGS sequence"/>
</dbReference>
<feature type="transmembrane region" description="Helical" evidence="2">
    <location>
        <begin position="331"/>
        <end position="354"/>
    </location>
</feature>
<reference evidence="4" key="1">
    <citation type="journal article" date="2019" name="Int. J. Syst. Evol. Microbiol.">
        <title>The Global Catalogue of Microorganisms (GCM) 10K type strain sequencing project: providing services to taxonomists for standard genome sequencing and annotation.</title>
        <authorList>
            <consortium name="The Broad Institute Genomics Platform"/>
            <consortium name="The Broad Institute Genome Sequencing Center for Infectious Disease"/>
            <person name="Wu L."/>
            <person name="Ma J."/>
        </authorList>
    </citation>
    <scope>NUCLEOTIDE SEQUENCE [LARGE SCALE GENOMIC DNA]</scope>
    <source>
        <strain evidence="4">CGMCC 4.7152</strain>
    </source>
</reference>